<name>A0ACC2K4P4_PERAE</name>
<organism evidence="1 2">
    <name type="scientific">Persea americana</name>
    <name type="common">Avocado</name>
    <dbReference type="NCBI Taxonomy" id="3435"/>
    <lineage>
        <taxon>Eukaryota</taxon>
        <taxon>Viridiplantae</taxon>
        <taxon>Streptophyta</taxon>
        <taxon>Embryophyta</taxon>
        <taxon>Tracheophyta</taxon>
        <taxon>Spermatophyta</taxon>
        <taxon>Magnoliopsida</taxon>
        <taxon>Magnoliidae</taxon>
        <taxon>Laurales</taxon>
        <taxon>Lauraceae</taxon>
        <taxon>Persea</taxon>
    </lineage>
</organism>
<accession>A0ACC2K4P4</accession>
<keyword evidence="2" id="KW-1185">Reference proteome</keyword>
<evidence type="ECO:0000313" key="2">
    <source>
        <dbReference type="Proteomes" id="UP001234297"/>
    </source>
</evidence>
<dbReference type="EMBL" id="CM056820">
    <property type="protein sequence ID" value="KAJ8615978.1"/>
    <property type="molecule type" value="Genomic_DNA"/>
</dbReference>
<evidence type="ECO:0000313" key="1">
    <source>
        <dbReference type="EMBL" id="KAJ8615978.1"/>
    </source>
</evidence>
<reference evidence="1 2" key="1">
    <citation type="journal article" date="2022" name="Hortic Res">
        <title>A haplotype resolved chromosomal level avocado genome allows analysis of novel avocado genes.</title>
        <authorList>
            <person name="Nath O."/>
            <person name="Fletcher S.J."/>
            <person name="Hayward A."/>
            <person name="Shaw L.M."/>
            <person name="Masouleh A.K."/>
            <person name="Furtado A."/>
            <person name="Henry R.J."/>
            <person name="Mitter N."/>
        </authorList>
    </citation>
    <scope>NUCLEOTIDE SEQUENCE [LARGE SCALE GENOMIC DNA]</scope>
    <source>
        <strain evidence="2">cv. Hass</strain>
    </source>
</reference>
<protein>
    <submittedName>
        <fullName evidence="1">Uncharacterized protein</fullName>
    </submittedName>
</protein>
<dbReference type="Proteomes" id="UP001234297">
    <property type="component" value="Chromosome 12"/>
</dbReference>
<sequence>MMAQRRNNGDGDRAAMDRGRWMAIFVDDGRWAAEDGSSSLLRRRRWTAQGDGDRRQQRSGGSGDRSR</sequence>
<comment type="caution">
    <text evidence="1">The sequence shown here is derived from an EMBL/GenBank/DDBJ whole genome shotgun (WGS) entry which is preliminary data.</text>
</comment>
<gene>
    <name evidence="1" type="ORF">MRB53_035350</name>
</gene>
<proteinExistence type="predicted"/>